<reference evidence="1" key="1">
    <citation type="submission" date="2018-07" db="EMBL/GenBank/DDBJ databases">
        <authorList>
            <person name="Quirk P.G."/>
            <person name="Krulwich T.A."/>
        </authorList>
    </citation>
    <scope>NUCLEOTIDE SEQUENCE</scope>
</reference>
<accession>A0A386AYX6</accession>
<keyword evidence="1" id="KW-0150">Chloroplast</keyword>
<reference evidence="1" key="2">
    <citation type="journal article" date="2019" name="Mol. Phylogenet. Evol.">
        <title>Reassessment of the classification of bryopsidales (chlorophyta) based on chloroplast phylogenomic analyses.</title>
        <authorList>
            <person name="Cremen M.C."/>
            <person name="Leliaert F."/>
            <person name="West J."/>
            <person name="Lam D.W."/>
            <person name="Shimada S."/>
            <person name="Lopez-Bautista J.M."/>
            <person name="Verbruggen H."/>
        </authorList>
    </citation>
    <scope>NUCLEOTIDE SEQUENCE</scope>
</reference>
<sequence length="166" mass="17651">MWQRTLSVTSVKQVLATAAIPVLLYARTFGIWFISVFLVFKLVSLGAEIYQLLAASGIAKNVPPSVVAKAQELAELVGGTAAEAPYGSPSLFLAQFLKAISFLVLGLLMPRLLLPAPELSPELSPKLGQLFKLSAIAGVYGLILCDTRYISQLAASVLQASPSFTV</sequence>
<protein>
    <submittedName>
        <fullName evidence="1">Uncharacterized protein</fullName>
    </submittedName>
</protein>
<evidence type="ECO:0000313" key="1">
    <source>
        <dbReference type="EMBL" id="AYC64650.1"/>
    </source>
</evidence>
<keyword evidence="1" id="KW-0934">Plastid</keyword>
<proteinExistence type="predicted"/>
<name>A0A386AYX6_9CHLO</name>
<geneLocation type="chloroplast" evidence="1"/>
<gene>
    <name evidence="1" type="primary">orf166</name>
</gene>
<dbReference type="AlphaFoldDB" id="A0A386AYX6"/>
<organism evidence="1">
    <name type="scientific">Halimeda minima</name>
    <dbReference type="NCBI Taxonomy" id="170427"/>
    <lineage>
        <taxon>Eukaryota</taxon>
        <taxon>Viridiplantae</taxon>
        <taxon>Chlorophyta</taxon>
        <taxon>core chlorophytes</taxon>
        <taxon>Ulvophyceae</taxon>
        <taxon>TCBD clade</taxon>
        <taxon>Bryopsidales</taxon>
        <taxon>Halimedineae</taxon>
        <taxon>Halimedaceae</taxon>
        <taxon>Halimedeae</taxon>
        <taxon>Halimeda</taxon>
    </lineage>
</organism>
<dbReference type="EMBL" id="MH591101">
    <property type="protein sequence ID" value="AYC64650.1"/>
    <property type="molecule type" value="Genomic_DNA"/>
</dbReference>